<reference evidence="2" key="1">
    <citation type="journal article" date="2021" name="BMC Genomics">
        <title>Chromosome-level genome assembly and manually-curated proteome of model necrotroph Parastagonospora nodorum Sn15 reveals a genome-wide trove of candidate effector homologs, and redundancy of virulence-related functions within an accessory chromosome.</title>
        <authorList>
            <person name="Bertazzoni S."/>
            <person name="Jones D.A.B."/>
            <person name="Phan H.T."/>
            <person name="Tan K.-C."/>
            <person name="Hane J.K."/>
        </authorList>
    </citation>
    <scope>NUCLEOTIDE SEQUENCE [LARGE SCALE GENOMIC DNA]</scope>
    <source>
        <strain evidence="2">SN15 / ATCC MYA-4574 / FGSC 10173)</strain>
    </source>
</reference>
<dbReference type="VEuPathDB" id="FungiDB:JI435_439760"/>
<name>A0A7U2FAV4_PHANO</name>
<organism evidence="1 2">
    <name type="scientific">Phaeosphaeria nodorum (strain SN15 / ATCC MYA-4574 / FGSC 10173)</name>
    <name type="common">Glume blotch fungus</name>
    <name type="synonym">Parastagonospora nodorum</name>
    <dbReference type="NCBI Taxonomy" id="321614"/>
    <lineage>
        <taxon>Eukaryota</taxon>
        <taxon>Fungi</taxon>
        <taxon>Dikarya</taxon>
        <taxon>Ascomycota</taxon>
        <taxon>Pezizomycotina</taxon>
        <taxon>Dothideomycetes</taxon>
        <taxon>Pleosporomycetidae</taxon>
        <taxon>Pleosporales</taxon>
        <taxon>Pleosporineae</taxon>
        <taxon>Phaeosphaeriaceae</taxon>
        <taxon>Parastagonospora</taxon>
    </lineage>
</organism>
<sequence>MDNRYGLAIYFVHAIIEQFTAALSRQRCILYSSFGSGPSQTLSFQPHTISITPGSTFNLDRNRRRHALELIALTLNMRIERTSIHHGVGQFTCYLPGFGGDEPSGGVVAVHAF</sequence>
<gene>
    <name evidence="1" type="ORF">JI435_439760</name>
</gene>
<dbReference type="EMBL" id="CP069035">
    <property type="protein sequence ID" value="QRD01827.1"/>
    <property type="molecule type" value="Genomic_DNA"/>
</dbReference>
<dbReference type="Proteomes" id="UP000663193">
    <property type="component" value="Chromosome 13"/>
</dbReference>
<dbReference type="AlphaFoldDB" id="A0A7U2FAV4"/>
<evidence type="ECO:0000313" key="2">
    <source>
        <dbReference type="Proteomes" id="UP000663193"/>
    </source>
</evidence>
<accession>A0A7U2FAV4</accession>
<keyword evidence="2" id="KW-1185">Reference proteome</keyword>
<proteinExistence type="predicted"/>
<protein>
    <submittedName>
        <fullName evidence="1">Uncharacterized protein</fullName>
    </submittedName>
</protein>
<evidence type="ECO:0000313" key="1">
    <source>
        <dbReference type="EMBL" id="QRD01827.1"/>
    </source>
</evidence>